<proteinExistence type="predicted"/>
<organism evidence="1 2">
    <name type="scientific">Fusarium decemcellulare</name>
    <dbReference type="NCBI Taxonomy" id="57161"/>
    <lineage>
        <taxon>Eukaryota</taxon>
        <taxon>Fungi</taxon>
        <taxon>Dikarya</taxon>
        <taxon>Ascomycota</taxon>
        <taxon>Pezizomycotina</taxon>
        <taxon>Sordariomycetes</taxon>
        <taxon>Hypocreomycetidae</taxon>
        <taxon>Hypocreales</taxon>
        <taxon>Nectriaceae</taxon>
        <taxon>Fusarium</taxon>
        <taxon>Fusarium decemcellulare species complex</taxon>
    </lineage>
</organism>
<dbReference type="Proteomes" id="UP001148629">
    <property type="component" value="Unassembled WGS sequence"/>
</dbReference>
<accession>A0ACC1STY5</accession>
<evidence type="ECO:0000313" key="1">
    <source>
        <dbReference type="EMBL" id="KAJ3546269.1"/>
    </source>
</evidence>
<evidence type="ECO:0000313" key="2">
    <source>
        <dbReference type="Proteomes" id="UP001148629"/>
    </source>
</evidence>
<dbReference type="EMBL" id="JANRMS010000119">
    <property type="protein sequence ID" value="KAJ3546269.1"/>
    <property type="molecule type" value="Genomic_DNA"/>
</dbReference>
<comment type="caution">
    <text evidence="1">The sequence shown here is derived from an EMBL/GenBank/DDBJ whole genome shotgun (WGS) entry which is preliminary data.</text>
</comment>
<sequence>MLPLRNEWLAGRGLGFETDDDPRVGSNRNVSTEGGILSPSDSRISSFLPLIKPFLEIPDTFILNHCSLDGFLFLRYLKVLRILFLVGCFIACPILIPLHITGGRGLEGLDLLTIGNVRDSRMFYAHAVVVMLWFSFALLMIVRECLYYIDLRIAYVSSPFYAQQLSSRTMLLIHVPNRYRNESCLRRLFGTSVKRVWIPRTSKTLTALIKERKEVASKLEKAEIELIVKSNTAHNKGPNFHSILPLMSFSTPLAINNSTVGNYSDSSDLPVPDIGESARVPSIPKGARPHHRVWSRLGCKIDTISWARFRIKHLNTQISKSRYQLCQARESSIPAAFIEFDTQQSAHAAHQKLAHHKPRQLVRHLGIRPSDILWQSLRIGWRESITRRLFVYGFIAAAIILWSFPTAAIGVASNVEFLSENVPFLGWTRQIPQRLLRPLQGFIPALVLTLWIAVVPALLRFCAVQAGALSLSMVELFTQETYFVFLVVQVFLITSFSSAVSSMLPAFCYAGIAPVILIFAACGMVFLQMIYRYNLIYVLDCDLSSTGQFYPRALLHLVTGLYLAELCLVGIFLLKSAFVPMTFIILLVVLTAFVHFELSKAINPLLHNLPQCLWYENEDPPGRQEEDMSGNSPCNARNPGDAATMEELEDSEGEDWAEADTENEEIVSTMPSFTSRFRFSSITAGRTQAPKSGLGNFTRSFGFCNLAKQLESLRNPRWLVPDVRNERLSLHETVSSDNLQVDEYPIEGTTKGYLPPELWLPKPTLWIPRDGMGVSRQEVAQTKRYTPITDAGATLHEGGRIVTNFGEAPIDEARFGQTRWEAIESAAPSLICPSALGL</sequence>
<keyword evidence="2" id="KW-1185">Reference proteome</keyword>
<reference evidence="1" key="1">
    <citation type="submission" date="2022-08" db="EMBL/GenBank/DDBJ databases">
        <title>Genome Sequence of Fusarium decemcellulare.</title>
        <authorList>
            <person name="Buettner E."/>
        </authorList>
    </citation>
    <scope>NUCLEOTIDE SEQUENCE</scope>
    <source>
        <strain evidence="1">Babe19</strain>
    </source>
</reference>
<name>A0ACC1STY5_9HYPO</name>
<gene>
    <name evidence="1" type="ORF">NM208_g2080</name>
</gene>
<protein>
    <submittedName>
        <fullName evidence="1">Uncharacterized protein</fullName>
    </submittedName>
</protein>